<evidence type="ECO:0000313" key="1">
    <source>
        <dbReference type="EMBL" id="JAP12006.1"/>
    </source>
</evidence>
<name>A0A0V0GXQ1_SOLCH</name>
<protein>
    <submittedName>
        <fullName evidence="1">Putative ovule protein</fullName>
    </submittedName>
</protein>
<organism evidence="1">
    <name type="scientific">Solanum chacoense</name>
    <name type="common">Chaco potato</name>
    <dbReference type="NCBI Taxonomy" id="4108"/>
    <lineage>
        <taxon>Eukaryota</taxon>
        <taxon>Viridiplantae</taxon>
        <taxon>Streptophyta</taxon>
        <taxon>Embryophyta</taxon>
        <taxon>Tracheophyta</taxon>
        <taxon>Spermatophyta</taxon>
        <taxon>Magnoliopsida</taxon>
        <taxon>eudicotyledons</taxon>
        <taxon>Gunneridae</taxon>
        <taxon>Pentapetalae</taxon>
        <taxon>asterids</taxon>
        <taxon>lamiids</taxon>
        <taxon>Solanales</taxon>
        <taxon>Solanaceae</taxon>
        <taxon>Solanoideae</taxon>
        <taxon>Solaneae</taxon>
        <taxon>Solanum</taxon>
    </lineage>
</organism>
<sequence length="60" mass="6806">MTVVSRPACVHLVQYSFFILKELSALEGLLCNTLRASNTHCSQSYVLGVFRKVNLIYQSR</sequence>
<reference evidence="1" key="1">
    <citation type="submission" date="2015-12" db="EMBL/GenBank/DDBJ databases">
        <title>Gene expression during late stages of embryo sac development: a critical building block for successful pollen-pistil interactions.</title>
        <authorList>
            <person name="Liu Y."/>
            <person name="Joly V."/>
            <person name="Sabar M."/>
            <person name="Matton D.P."/>
        </authorList>
    </citation>
    <scope>NUCLEOTIDE SEQUENCE</scope>
</reference>
<accession>A0A0V0GXQ1</accession>
<dbReference type="EMBL" id="GEDG01030306">
    <property type="protein sequence ID" value="JAP12006.1"/>
    <property type="molecule type" value="Transcribed_RNA"/>
</dbReference>
<dbReference type="AlphaFoldDB" id="A0A0V0GXQ1"/>
<proteinExistence type="predicted"/>